<evidence type="ECO:0000256" key="3">
    <source>
        <dbReference type="SAM" id="MobiDB-lite"/>
    </source>
</evidence>
<feature type="region of interest" description="Disordered" evidence="3">
    <location>
        <begin position="25"/>
        <end position="60"/>
    </location>
</feature>
<organism evidence="5">
    <name type="scientific">Dermatophagoides farinae</name>
    <name type="common">American house dust mite</name>
    <dbReference type="NCBI Taxonomy" id="6954"/>
    <lineage>
        <taxon>Eukaryota</taxon>
        <taxon>Metazoa</taxon>
        <taxon>Ecdysozoa</taxon>
        <taxon>Arthropoda</taxon>
        <taxon>Chelicerata</taxon>
        <taxon>Arachnida</taxon>
        <taxon>Acari</taxon>
        <taxon>Acariformes</taxon>
        <taxon>Sarcoptiformes</taxon>
        <taxon>Astigmata</taxon>
        <taxon>Psoroptidia</taxon>
        <taxon>Analgoidea</taxon>
        <taxon>Pyroglyphidae</taxon>
        <taxon>Dermatophagoidinae</taxon>
        <taxon>Dermatophagoides</taxon>
    </lineage>
</organism>
<accession>A0A9D4NTY3</accession>
<evidence type="ECO:0000256" key="2">
    <source>
        <dbReference type="PROSITE-ProRule" id="PRU00168"/>
    </source>
</evidence>
<dbReference type="Pfam" id="PF00617">
    <property type="entry name" value="RasGEF"/>
    <property type="match status" value="1"/>
</dbReference>
<sequence length="883" mass="103578">MSIFNHNNDDNDKMKKKHNGHIHFNLEVDDDDDNDNVVSDDQIDNENNRRHSQDNQKSGWVKKFRFSSLKKNKNKKTIPSEEQNGIIENKTKKNKSNDEIAIKKQKLKLVKYLSTEEPIMKNKIQIDDNERELLATLNPANNIDVNKYFRIPESKINDKLWRIPYGFRVNDGCMIGLNLPKIQSKQRFKTWQQLIECSDEALYQFSHPTTTSGSGRRIYNRQKNRRRGSILQPRPVFLMPNPEMDCLLANNQDKNNKLREWSSELTLDVRHGGCCGEELLDSNFRQNILDNVSIDDLSNMLYPELKLSFNVNGMMTDSEMRYIQAVSNRRRQSLVPPTFSGGDPTAMTFRRQSYGGGQLWSTEVERQQQHECYQDKVALINPEFRHRRQSNRMNSLATQLSIFSDLTITTTTDTDDENSENSTNDNFIEFDPESEEQIILFANELTIIVRKYFNSIKSSEIIHFFLNVTNAMKTCSQIKGLLHFQNRIVRLIATYILQHEQLEQRVRSILFFIRVIGHLQILNNWHSVNLITKSLQCPPVVRLKDTWRKITFVHPEDYCNFIEISEDLEAGNQWLAYETAGRFLPIFDDTIAMIKERCGLMIVQIQQYRFHQSWKNHARVDDHDLINWINQEVGDILKDCGGAQQHLDYRDDDKQERPQRKESIDRKKPLAFWHRIFNRRGHGKADGPLGDDDDNRQQDNDEDVLDVDDDVHQTRLLKGSKNELTNVVRRRRTSKSNRKISVGQLANNNGHSQSSTSSIPSCKQFWTWTDFYKLRQSDREMIKQQIVRTMVNIQKKAFYVFEDRDERIRNFLLNSNCDSMDACMRRSQMIENKEQQQQRVVDKTTASHSIDDDQDRSIIENNELNNQKGLSHSQYSMTIYRKT</sequence>
<dbReference type="PROSITE" id="PS50009">
    <property type="entry name" value="RASGEF_CAT"/>
    <property type="match status" value="1"/>
</dbReference>
<feature type="compositionally biased region" description="Acidic residues" evidence="3">
    <location>
        <begin position="689"/>
        <end position="709"/>
    </location>
</feature>
<reference evidence="5" key="1">
    <citation type="submission" date="2020-06" db="EMBL/GenBank/DDBJ databases">
        <authorList>
            <person name="Ji K."/>
            <person name="Li J."/>
        </authorList>
    </citation>
    <scope>NUCLEOTIDE SEQUENCE</scope>
    <source>
        <strain evidence="5">JKM2019</strain>
        <tissue evidence="5">Whole body</tissue>
    </source>
</reference>
<comment type="caution">
    <text evidence="5">The sequence shown here is derived from an EMBL/GenBank/DDBJ whole genome shotgun (WGS) entry which is preliminary data.</text>
</comment>
<dbReference type="InterPro" id="IPR036964">
    <property type="entry name" value="RASGEF_cat_dom_sf"/>
</dbReference>
<evidence type="ECO:0000259" key="4">
    <source>
        <dbReference type="PROSITE" id="PS50009"/>
    </source>
</evidence>
<feature type="compositionally biased region" description="Basic and acidic residues" evidence="3">
    <location>
        <begin position="849"/>
        <end position="858"/>
    </location>
</feature>
<dbReference type="GO" id="GO:0007264">
    <property type="term" value="P:small GTPase-mediated signal transduction"/>
    <property type="evidence" value="ECO:0007669"/>
    <property type="project" value="InterPro"/>
</dbReference>
<feature type="compositionally biased region" description="Polar residues" evidence="3">
    <location>
        <begin position="744"/>
        <end position="759"/>
    </location>
</feature>
<name>A0A9D4NTY3_DERFA</name>
<dbReference type="InterPro" id="IPR008937">
    <property type="entry name" value="Ras-like_GEF"/>
</dbReference>
<feature type="region of interest" description="Disordered" evidence="3">
    <location>
        <begin position="722"/>
        <end position="759"/>
    </location>
</feature>
<dbReference type="SUPFAM" id="SSF48366">
    <property type="entry name" value="Ras GEF"/>
    <property type="match status" value="1"/>
</dbReference>
<feature type="domain" description="Ras-GEF" evidence="4">
    <location>
        <begin position="437"/>
        <end position="670"/>
    </location>
</feature>
<dbReference type="InterPro" id="IPR023578">
    <property type="entry name" value="Ras_GEF_dom_sf"/>
</dbReference>
<feature type="region of interest" description="Disordered" evidence="3">
    <location>
        <begin position="682"/>
        <end position="709"/>
    </location>
</feature>
<evidence type="ECO:0000256" key="1">
    <source>
        <dbReference type="ARBA" id="ARBA00022658"/>
    </source>
</evidence>
<dbReference type="PANTHER" id="PTHR23113:SF99">
    <property type="entry name" value="RASGEF DOMAIN-CONTAINING PROTEIN"/>
    <property type="match status" value="1"/>
</dbReference>
<dbReference type="AlphaFoldDB" id="A0A9D4NTY3"/>
<dbReference type="GO" id="GO:0005085">
    <property type="term" value="F:guanyl-nucleotide exchange factor activity"/>
    <property type="evidence" value="ECO:0007669"/>
    <property type="project" value="UniProtKB-KW"/>
</dbReference>
<proteinExistence type="predicted"/>
<protein>
    <recommendedName>
        <fullName evidence="4">Ras-GEF domain-containing protein</fullName>
    </recommendedName>
</protein>
<dbReference type="InterPro" id="IPR001895">
    <property type="entry name" value="RASGEF_cat_dom"/>
</dbReference>
<reference evidence="5" key="2">
    <citation type="journal article" date="2021" name="World Allergy Organ. J.">
        <title>Chromosome-level assembly of Dermatophagoides farinae genome and transcriptome reveals two novel allergens Der f 37 and Der f 39.</title>
        <authorList>
            <person name="Chen J."/>
            <person name="Cai Z."/>
            <person name="Fan D."/>
            <person name="Hu J."/>
            <person name="Hou Y."/>
            <person name="He Y."/>
            <person name="Zhang Z."/>
            <person name="Zhao Z."/>
            <person name="Gao P."/>
            <person name="Hu W."/>
            <person name="Sun J."/>
            <person name="Li J."/>
            <person name="Ji K."/>
        </authorList>
    </citation>
    <scope>NUCLEOTIDE SEQUENCE</scope>
    <source>
        <strain evidence="5">JKM2019</strain>
    </source>
</reference>
<feature type="compositionally biased region" description="Basic residues" evidence="3">
    <location>
        <begin position="728"/>
        <end position="738"/>
    </location>
</feature>
<dbReference type="SMART" id="SM00147">
    <property type="entry name" value="RasGEF"/>
    <property type="match status" value="1"/>
</dbReference>
<keyword evidence="1 2" id="KW-0344">Guanine-nucleotide releasing factor</keyword>
<feature type="region of interest" description="Disordered" evidence="3">
    <location>
        <begin position="834"/>
        <end position="867"/>
    </location>
</feature>
<dbReference type="PANTHER" id="PTHR23113">
    <property type="entry name" value="GUANINE NUCLEOTIDE EXCHANGE FACTOR"/>
    <property type="match status" value="1"/>
</dbReference>
<dbReference type="EMBL" id="SDOV01000008">
    <property type="protein sequence ID" value="KAH7638298.1"/>
    <property type="molecule type" value="Genomic_DNA"/>
</dbReference>
<gene>
    <name evidence="5" type="ORF">HUG17_9404</name>
</gene>
<dbReference type="Gene3D" id="1.10.840.10">
    <property type="entry name" value="Ras guanine-nucleotide exchange factors catalytic domain"/>
    <property type="match status" value="1"/>
</dbReference>
<evidence type="ECO:0000313" key="5">
    <source>
        <dbReference type="EMBL" id="KAH7638298.1"/>
    </source>
</evidence>
<dbReference type="Proteomes" id="UP000828236">
    <property type="component" value="Unassembled WGS sequence"/>
</dbReference>